<dbReference type="InterPro" id="IPR009003">
    <property type="entry name" value="Peptidase_S1_PA"/>
</dbReference>
<dbReference type="InterPro" id="IPR043504">
    <property type="entry name" value="Peptidase_S1_PA_chymotrypsin"/>
</dbReference>
<evidence type="ECO:0000313" key="4">
    <source>
        <dbReference type="EMBL" id="SER57334.1"/>
    </source>
</evidence>
<dbReference type="Proteomes" id="UP000199503">
    <property type="component" value="Unassembled WGS sequence"/>
</dbReference>
<protein>
    <recommendedName>
        <fullName evidence="6">V8-like Glu-specific endopeptidase</fullName>
    </recommendedName>
</protein>
<feature type="signal peptide" evidence="3">
    <location>
        <begin position="1"/>
        <end position="18"/>
    </location>
</feature>
<dbReference type="SUPFAM" id="SSF50494">
    <property type="entry name" value="Trypsin-like serine proteases"/>
    <property type="match status" value="1"/>
</dbReference>
<organism evidence="4 5">
    <name type="scientific">Lentzea albida</name>
    <dbReference type="NCBI Taxonomy" id="65499"/>
    <lineage>
        <taxon>Bacteria</taxon>
        <taxon>Bacillati</taxon>
        <taxon>Actinomycetota</taxon>
        <taxon>Actinomycetes</taxon>
        <taxon>Pseudonocardiales</taxon>
        <taxon>Pseudonocardiaceae</taxon>
        <taxon>Lentzea</taxon>
    </lineage>
</organism>
<keyword evidence="5" id="KW-1185">Reference proteome</keyword>
<evidence type="ECO:0000256" key="2">
    <source>
        <dbReference type="SAM" id="MobiDB-lite"/>
    </source>
</evidence>
<dbReference type="Gene3D" id="2.40.10.10">
    <property type="entry name" value="Trypsin-like serine proteases"/>
    <property type="match status" value="2"/>
</dbReference>
<evidence type="ECO:0008006" key="6">
    <source>
        <dbReference type="Google" id="ProtNLM"/>
    </source>
</evidence>
<sequence length="301" mass="31948">MISVVALLLLGVPGAAVASPQDDVVVHDLDTNGVAAYWTPERIAAMPTGPTAPPGTPPVDDATGAPAPASRTIGRLFFVDRDGEDSSCTATVVASANRRTAVTGGHCVHTADLIGQDPRWHTKMLFVPGFRDSTRPFGEFVVRQAVVHRTWTTDDQRTEYDQAFVVLDRSSPAAEHIAFDRPADRFAREYGYPRAAGQPGHQGRPEFTGQRLAQCWGTPVLNPGHPEVGPENVWGVPCDMGGGSSGGPRISGGAVVGVNIQSFNVDSDGRWCPIGECVRHLGGAQFSGKVTGKLYARAQRG</sequence>
<dbReference type="EMBL" id="FOFV01000010">
    <property type="protein sequence ID" value="SER57334.1"/>
    <property type="molecule type" value="Genomic_DNA"/>
</dbReference>
<evidence type="ECO:0000256" key="3">
    <source>
        <dbReference type="SAM" id="SignalP"/>
    </source>
</evidence>
<gene>
    <name evidence="4" type="ORF">SAMN04488000_11065</name>
</gene>
<dbReference type="STRING" id="65499.SAMN04488000_11065"/>
<dbReference type="AlphaFoldDB" id="A0A1H9QA60"/>
<evidence type="ECO:0000256" key="1">
    <source>
        <dbReference type="ARBA" id="ARBA00022729"/>
    </source>
</evidence>
<feature type="chain" id="PRO_5011514558" description="V8-like Glu-specific endopeptidase" evidence="3">
    <location>
        <begin position="19"/>
        <end position="301"/>
    </location>
</feature>
<dbReference type="InterPro" id="IPR050966">
    <property type="entry name" value="Glutamyl_endopeptidase"/>
</dbReference>
<name>A0A1H9QA60_9PSEU</name>
<feature type="region of interest" description="Disordered" evidence="2">
    <location>
        <begin position="47"/>
        <end position="68"/>
    </location>
</feature>
<evidence type="ECO:0000313" key="5">
    <source>
        <dbReference type="Proteomes" id="UP000199503"/>
    </source>
</evidence>
<dbReference type="PANTHER" id="PTHR15462">
    <property type="entry name" value="SERINE PROTEASE"/>
    <property type="match status" value="1"/>
</dbReference>
<keyword evidence="1 3" id="KW-0732">Signal</keyword>
<proteinExistence type="predicted"/>
<reference evidence="5" key="1">
    <citation type="submission" date="2016-10" db="EMBL/GenBank/DDBJ databases">
        <authorList>
            <person name="Varghese N."/>
            <person name="Submissions S."/>
        </authorList>
    </citation>
    <scope>NUCLEOTIDE SEQUENCE [LARGE SCALE GENOMIC DNA]</scope>
    <source>
        <strain evidence="5">DSM 44437</strain>
    </source>
</reference>
<accession>A0A1H9QA60</accession>